<keyword evidence="2" id="KW-1185">Reference proteome</keyword>
<evidence type="ECO:0000313" key="1">
    <source>
        <dbReference type="EMBL" id="KAG7300505.1"/>
    </source>
</evidence>
<dbReference type="Proteomes" id="UP000823941">
    <property type="component" value="Chromosome 21"/>
</dbReference>
<gene>
    <name evidence="1" type="ORF">JYU34_016135</name>
</gene>
<organism evidence="1 2">
    <name type="scientific">Plutella xylostella</name>
    <name type="common">Diamondback moth</name>
    <name type="synonym">Plutella maculipennis</name>
    <dbReference type="NCBI Taxonomy" id="51655"/>
    <lineage>
        <taxon>Eukaryota</taxon>
        <taxon>Metazoa</taxon>
        <taxon>Ecdysozoa</taxon>
        <taxon>Arthropoda</taxon>
        <taxon>Hexapoda</taxon>
        <taxon>Insecta</taxon>
        <taxon>Pterygota</taxon>
        <taxon>Neoptera</taxon>
        <taxon>Endopterygota</taxon>
        <taxon>Lepidoptera</taxon>
        <taxon>Glossata</taxon>
        <taxon>Ditrysia</taxon>
        <taxon>Yponomeutoidea</taxon>
        <taxon>Plutellidae</taxon>
        <taxon>Plutella</taxon>
    </lineage>
</organism>
<accession>A0ABQ7Q5I5</accession>
<reference evidence="1 2" key="1">
    <citation type="submission" date="2021-06" db="EMBL/GenBank/DDBJ databases">
        <title>A haploid diamondback moth (Plutella xylostella L.) genome assembly resolves 31 chromosomes and identifies a diamide resistance mutation.</title>
        <authorList>
            <person name="Ward C.M."/>
            <person name="Perry K.D."/>
            <person name="Baker G."/>
            <person name="Powis K."/>
            <person name="Heckel D.G."/>
            <person name="Baxter S.W."/>
        </authorList>
    </citation>
    <scope>NUCLEOTIDE SEQUENCE [LARGE SCALE GENOMIC DNA]</scope>
    <source>
        <strain evidence="1 2">LV</strain>
        <tissue evidence="1">Single pupa</tissue>
    </source>
</reference>
<protein>
    <submittedName>
        <fullName evidence="1">Uncharacterized protein</fullName>
    </submittedName>
</protein>
<sequence length="81" mass="9382">MILSCPITAGTYKLQSYPYNTRDNHLTGESKISTSMYGYTFRLEGYDISDEKILCVDSTLQLVYLRKNEFVEEEEDNVEDP</sequence>
<name>A0ABQ7Q5I5_PLUXY</name>
<evidence type="ECO:0000313" key="2">
    <source>
        <dbReference type="Proteomes" id="UP000823941"/>
    </source>
</evidence>
<proteinExistence type="predicted"/>
<comment type="caution">
    <text evidence="1">The sequence shown here is derived from an EMBL/GenBank/DDBJ whole genome shotgun (WGS) entry which is preliminary data.</text>
</comment>
<dbReference type="EMBL" id="JAHIBW010000021">
    <property type="protein sequence ID" value="KAG7300505.1"/>
    <property type="molecule type" value="Genomic_DNA"/>
</dbReference>